<dbReference type="EC" id="3.1.1.-" evidence="5"/>
<dbReference type="InterPro" id="IPR004963">
    <property type="entry name" value="PAE/NOTUM"/>
</dbReference>
<keyword evidence="5" id="KW-0378">Hydrolase</keyword>
<comment type="caution">
    <text evidence="6">The sequence shown here is derived from an EMBL/GenBank/DDBJ whole genome shotgun (WGS) entry which is preliminary data.</text>
</comment>
<evidence type="ECO:0000313" key="6">
    <source>
        <dbReference type="EMBL" id="KAH0448300.1"/>
    </source>
</evidence>
<reference evidence="6 7" key="1">
    <citation type="journal article" date="2021" name="Hortic Res">
        <title>Chromosome-scale assembly of the Dendrobium chrysotoxum genome enhances the understanding of orchid evolution.</title>
        <authorList>
            <person name="Zhang Y."/>
            <person name="Zhang G.Q."/>
            <person name="Zhang D."/>
            <person name="Liu X.D."/>
            <person name="Xu X.Y."/>
            <person name="Sun W.H."/>
            <person name="Yu X."/>
            <person name="Zhu X."/>
            <person name="Wang Z.W."/>
            <person name="Zhao X."/>
            <person name="Zhong W.Y."/>
            <person name="Chen H."/>
            <person name="Yin W.L."/>
            <person name="Huang T."/>
            <person name="Niu S.C."/>
            <person name="Liu Z.J."/>
        </authorList>
    </citation>
    <scope>NUCLEOTIDE SEQUENCE [LARGE SCALE GENOMIC DNA]</scope>
    <source>
        <strain evidence="6">Lindl</strain>
    </source>
</reference>
<evidence type="ECO:0000256" key="5">
    <source>
        <dbReference type="RuleBase" id="RU363114"/>
    </source>
</evidence>
<dbReference type="PANTHER" id="PTHR21562">
    <property type="entry name" value="NOTUM-RELATED"/>
    <property type="match status" value="1"/>
</dbReference>
<dbReference type="EMBL" id="JAGFBR010000019">
    <property type="protein sequence ID" value="KAH0448300.1"/>
    <property type="molecule type" value="Genomic_DNA"/>
</dbReference>
<dbReference type="GO" id="GO:0016787">
    <property type="term" value="F:hydrolase activity"/>
    <property type="evidence" value="ECO:0007669"/>
    <property type="project" value="UniProtKB-KW"/>
</dbReference>
<dbReference type="Pfam" id="PF03283">
    <property type="entry name" value="PAE"/>
    <property type="match status" value="2"/>
</dbReference>
<accession>A0AAV7FWK0</accession>
<feature type="signal peptide" evidence="5">
    <location>
        <begin position="1"/>
        <end position="30"/>
    </location>
</feature>
<evidence type="ECO:0000256" key="2">
    <source>
        <dbReference type="ARBA" id="ARBA00004191"/>
    </source>
</evidence>
<keyword evidence="5" id="KW-0961">Cell wall biogenesis/degradation</keyword>
<evidence type="ECO:0000313" key="7">
    <source>
        <dbReference type="Proteomes" id="UP000775213"/>
    </source>
</evidence>
<evidence type="ECO:0000256" key="4">
    <source>
        <dbReference type="ARBA" id="ARBA00022512"/>
    </source>
</evidence>
<keyword evidence="4 5" id="KW-0134">Cell wall</keyword>
<keyword evidence="5" id="KW-0732">Signal</keyword>
<organism evidence="6 7">
    <name type="scientific">Dendrobium chrysotoxum</name>
    <name type="common">Orchid</name>
    <dbReference type="NCBI Taxonomy" id="161865"/>
    <lineage>
        <taxon>Eukaryota</taxon>
        <taxon>Viridiplantae</taxon>
        <taxon>Streptophyta</taxon>
        <taxon>Embryophyta</taxon>
        <taxon>Tracheophyta</taxon>
        <taxon>Spermatophyta</taxon>
        <taxon>Magnoliopsida</taxon>
        <taxon>Liliopsida</taxon>
        <taxon>Asparagales</taxon>
        <taxon>Orchidaceae</taxon>
        <taxon>Epidendroideae</taxon>
        <taxon>Malaxideae</taxon>
        <taxon>Dendrobiinae</taxon>
        <taxon>Dendrobium</taxon>
    </lineage>
</organism>
<evidence type="ECO:0000256" key="1">
    <source>
        <dbReference type="ARBA" id="ARBA00003534"/>
    </source>
</evidence>
<dbReference type="Proteomes" id="UP000775213">
    <property type="component" value="Unassembled WGS sequence"/>
</dbReference>
<keyword evidence="7" id="KW-1185">Reference proteome</keyword>
<comment type="similarity">
    <text evidence="3 5">Belongs to the pectinacetylesterase family.</text>
</comment>
<dbReference type="PANTHER" id="PTHR21562:SF67">
    <property type="entry name" value="PECTIN ACETYLESTERASE"/>
    <property type="match status" value="1"/>
</dbReference>
<evidence type="ECO:0000256" key="3">
    <source>
        <dbReference type="ARBA" id="ARBA00005784"/>
    </source>
</evidence>
<protein>
    <recommendedName>
        <fullName evidence="5">Pectin acetylesterase</fullName>
        <ecNumber evidence="5">3.1.1.-</ecNumber>
    </recommendedName>
</protein>
<dbReference type="AlphaFoldDB" id="A0AAV7FWK0"/>
<name>A0AAV7FWK0_DENCH</name>
<proteinExistence type="inferred from homology"/>
<keyword evidence="5" id="KW-0964">Secreted</keyword>
<comment type="function">
    <text evidence="1 5">Hydrolyzes acetyl esters in homogalacturonan regions of pectin. In type I primary cell wall, galacturonic acid residues of pectin can be acetylated at the O-2 and O-3 positions. Decreasing the degree of acetylation of pectin gels in vitro alters their physical properties.</text>
</comment>
<gene>
    <name evidence="6" type="ORF">IEQ34_022100</name>
</gene>
<sequence>MGSHNPTLWMYLFIFALSTVLLSMTVVAKAVDLTFVTNAVQKGAVCLDGSPAAYYFSPGFGSGVNNWVVHMEGGGWCSNEEDCVERKSNFRGSSKDSVQMSFSGILGSSQQSNPGFYNWNKVKVRYCDGSSFTGDIEAVDPVSNSHIIPFFFFRLCRIPHFQEQKHWTVITVFSLDVFSEYELKLQTVQAKRVFYRGSRIWFAIVDELLAKGMNKAQNALLSGCSAGGLASILHCDKFRDLLPSTTKVKCFSDAGFFINAKDISGVERIKAFFEDVMVTHGSAKNLPASCTARLPPSLCFFPQYVVQTLRTPLFVLNAAYDAWQIKNILAPSSSDSSGAWRKCKLDIKACSSAQSQTIQGFRAEFLNAVSGLQSSPSAGLFIDSCHAHCQSGRQAVWLDSGSTTVDNNPIGKAVADWFYDRTATKLIDNCSYPCNPSCHDVADDS</sequence>
<comment type="subcellular location">
    <subcellularLocation>
        <location evidence="2 5">Secreted</location>
        <location evidence="2 5">Cell wall</location>
    </subcellularLocation>
</comment>
<dbReference type="GO" id="GO:0071555">
    <property type="term" value="P:cell wall organization"/>
    <property type="evidence" value="ECO:0007669"/>
    <property type="project" value="UniProtKB-KW"/>
</dbReference>
<feature type="chain" id="PRO_5043087314" description="Pectin acetylesterase" evidence="5">
    <location>
        <begin position="31"/>
        <end position="445"/>
    </location>
</feature>